<feature type="region of interest" description="Disordered" evidence="1">
    <location>
        <begin position="862"/>
        <end position="918"/>
    </location>
</feature>
<dbReference type="STRING" id="1169540.A0A0G4GLI6"/>
<feature type="region of interest" description="Disordered" evidence="1">
    <location>
        <begin position="89"/>
        <end position="149"/>
    </location>
</feature>
<reference evidence="3 4" key="1">
    <citation type="submission" date="2014-11" db="EMBL/GenBank/DDBJ databases">
        <authorList>
            <person name="Zhu J."/>
            <person name="Qi W."/>
            <person name="Song R."/>
        </authorList>
    </citation>
    <scope>NUCLEOTIDE SEQUENCE [LARGE SCALE GENOMIC DNA]</scope>
</reference>
<dbReference type="Proteomes" id="UP000041254">
    <property type="component" value="Unassembled WGS sequence"/>
</dbReference>
<feature type="compositionally biased region" description="Basic and acidic residues" evidence="1">
    <location>
        <begin position="177"/>
        <end position="188"/>
    </location>
</feature>
<feature type="compositionally biased region" description="Low complexity" evidence="1">
    <location>
        <begin position="907"/>
        <end position="918"/>
    </location>
</feature>
<feature type="compositionally biased region" description="Low complexity" evidence="1">
    <location>
        <begin position="764"/>
        <end position="774"/>
    </location>
</feature>
<feature type="region of interest" description="Disordered" evidence="1">
    <location>
        <begin position="1"/>
        <end position="51"/>
    </location>
</feature>
<dbReference type="EMBL" id="CDMY01000708">
    <property type="protein sequence ID" value="CEM30981.1"/>
    <property type="molecule type" value="Genomic_DNA"/>
</dbReference>
<dbReference type="VEuPathDB" id="CryptoDB:Vbra_18250"/>
<feature type="compositionally biased region" description="Low complexity" evidence="1">
    <location>
        <begin position="707"/>
        <end position="720"/>
    </location>
</feature>
<feature type="domain" description="START" evidence="2">
    <location>
        <begin position="292"/>
        <end position="487"/>
    </location>
</feature>
<dbReference type="SUPFAM" id="SSF55961">
    <property type="entry name" value="Bet v1-like"/>
    <property type="match status" value="1"/>
</dbReference>
<dbReference type="AlphaFoldDB" id="A0A0G4GLI6"/>
<feature type="region of interest" description="Disordered" evidence="1">
    <location>
        <begin position="636"/>
        <end position="673"/>
    </location>
</feature>
<keyword evidence="4" id="KW-1185">Reference proteome</keyword>
<feature type="compositionally biased region" description="Low complexity" evidence="1">
    <location>
        <begin position="862"/>
        <end position="885"/>
    </location>
</feature>
<dbReference type="PANTHER" id="PTHR19308">
    <property type="entry name" value="PHOSPHATIDYLCHOLINE TRANSFER PROTEIN"/>
    <property type="match status" value="1"/>
</dbReference>
<sequence>MNTRNALTTATSAVQGESEAPMARSEPPRNPSTATTMPTPPPPEQPASSFLTSSFSTARDTATAVLNARRAIGVPRLIRMCYGADRKPGNFDGLQPLPRRGSGAPGLPTIPESRDQAAITQNGLPHGVSEPPSFPSAPGRAGMPSMQQRRRPFRDAFRQRLLCMGPRPGKEGGLLGVDREGSSEASTHRVEGAYSALTDEALLEREEDYGYDDEGDFDDARSDFYSQVDRLSNYDPTEIAGILSVSASGYQTPLSDLLQFVLGNFEERRMRFNTIQGKIRTGNGVAEVPADWDRTSEMRALAELLVDTSRACMNEDPNVDCALAYNHHGVKVWKKEFGVGRLLLRAEWVVPVAPKQYCEYASDVRYRKIWDSNCAEVQRLETLGDGIDLCYVATKRVATIFPRDTVNLRIVRPLDPSSPLDCAYSSCSCSIEHPEIGDRPGKVRADLRIASYVANPLPTPFGLWSRICLFNEGDPRGWIPAAVTKLLAVKVVPSSVEKVTKAIMEKHTIAWDGEKASGWAATQLDQAGFVIPPRPKLPIADAQLLLYEQSLSLNASQQQMDEDGPTTPIVTLGKRRTSSFVSADDSPIPTTNHPHTHPFHASLPHTSSPTAAAAASHDFGYGRIPMAKQIGPMTWVAEAPPSPTSPTTGMFEYPASSPLTLPEKGSSSPEASPTAAAAAGRVANLAGLRAAVSAALGAAASMSASASASASSEPQPSTSAVELTPSWRRVRRQQQEPQAAQSPFFPPRPPTPPATPFPAPAPPGGDEAPPAQQPSVQVHLSPSKRGDLPSIPHAASSPNVVVPKQKPKLLPTDGAAAAGGHGHCASSPSSPTLPQGGEGEAWTTATSTTIRSGYQWLVEKVGGLPAGNNSSSSNSNSEAPANGPSLLVFPQAPSPNEPGQQRGGGAADAAAAAEAKAE</sequence>
<dbReference type="InterPro" id="IPR023393">
    <property type="entry name" value="START-like_dom_sf"/>
</dbReference>
<dbReference type="InParanoid" id="A0A0G4GLI6"/>
<dbReference type="GO" id="GO:0008289">
    <property type="term" value="F:lipid binding"/>
    <property type="evidence" value="ECO:0007669"/>
    <property type="project" value="InterPro"/>
</dbReference>
<dbReference type="PROSITE" id="PS50848">
    <property type="entry name" value="START"/>
    <property type="match status" value="1"/>
</dbReference>
<name>A0A0G4GLI6_VITBC</name>
<dbReference type="Pfam" id="PF01852">
    <property type="entry name" value="START"/>
    <property type="match status" value="1"/>
</dbReference>
<feature type="compositionally biased region" description="Polar residues" evidence="1">
    <location>
        <begin position="1"/>
        <end position="15"/>
    </location>
</feature>
<dbReference type="Gene3D" id="3.30.530.20">
    <property type="match status" value="1"/>
</dbReference>
<evidence type="ECO:0000313" key="4">
    <source>
        <dbReference type="Proteomes" id="UP000041254"/>
    </source>
</evidence>
<protein>
    <recommendedName>
        <fullName evidence="2">START domain-containing protein</fullName>
    </recommendedName>
</protein>
<feature type="compositionally biased region" description="Pro residues" evidence="1">
    <location>
        <begin position="744"/>
        <end position="763"/>
    </location>
</feature>
<evidence type="ECO:0000256" key="1">
    <source>
        <dbReference type="SAM" id="MobiDB-lite"/>
    </source>
</evidence>
<dbReference type="GO" id="GO:0005737">
    <property type="term" value="C:cytoplasm"/>
    <property type="evidence" value="ECO:0007669"/>
    <property type="project" value="UniProtKB-ARBA"/>
</dbReference>
<dbReference type="CDD" id="cd00177">
    <property type="entry name" value="START"/>
    <property type="match status" value="1"/>
</dbReference>
<evidence type="ECO:0000313" key="3">
    <source>
        <dbReference type="EMBL" id="CEM30981.1"/>
    </source>
</evidence>
<evidence type="ECO:0000259" key="2">
    <source>
        <dbReference type="PROSITE" id="PS50848"/>
    </source>
</evidence>
<dbReference type="PANTHER" id="PTHR19308:SF14">
    <property type="entry name" value="START DOMAIN-CONTAINING PROTEIN"/>
    <property type="match status" value="1"/>
</dbReference>
<proteinExistence type="predicted"/>
<accession>A0A0G4GLI6</accession>
<organism evidence="3 4">
    <name type="scientific">Vitrella brassicaformis (strain CCMP3155)</name>
    <dbReference type="NCBI Taxonomy" id="1169540"/>
    <lineage>
        <taxon>Eukaryota</taxon>
        <taxon>Sar</taxon>
        <taxon>Alveolata</taxon>
        <taxon>Colpodellida</taxon>
        <taxon>Vitrellaceae</taxon>
        <taxon>Vitrella</taxon>
    </lineage>
</organism>
<feature type="region of interest" description="Disordered" evidence="1">
    <location>
        <begin position="707"/>
        <end position="847"/>
    </location>
</feature>
<gene>
    <name evidence="3" type="ORF">Vbra_18250</name>
</gene>
<dbReference type="InterPro" id="IPR051213">
    <property type="entry name" value="START_lipid_transfer"/>
</dbReference>
<dbReference type="InterPro" id="IPR002913">
    <property type="entry name" value="START_lipid-bd_dom"/>
</dbReference>
<feature type="region of interest" description="Disordered" evidence="1">
    <location>
        <begin position="168"/>
        <end position="188"/>
    </location>
</feature>
<dbReference type="OrthoDB" id="333905at2759"/>